<dbReference type="InterPro" id="IPR029068">
    <property type="entry name" value="Glyas_Bleomycin-R_OHBP_Dase"/>
</dbReference>
<reference evidence="2" key="1">
    <citation type="submission" date="2018-06" db="EMBL/GenBank/DDBJ databases">
        <authorList>
            <person name="Zhirakovskaya E."/>
        </authorList>
    </citation>
    <scope>NUCLEOTIDE SEQUENCE</scope>
</reference>
<dbReference type="Pfam" id="PF00903">
    <property type="entry name" value="Glyoxalase"/>
    <property type="match status" value="1"/>
</dbReference>
<dbReference type="AlphaFoldDB" id="A0A3B0RJ94"/>
<dbReference type="InterPro" id="IPR037523">
    <property type="entry name" value="VOC_core"/>
</dbReference>
<evidence type="ECO:0000259" key="1">
    <source>
        <dbReference type="PROSITE" id="PS51819"/>
    </source>
</evidence>
<feature type="domain" description="VOC" evidence="1">
    <location>
        <begin position="2"/>
        <end position="115"/>
    </location>
</feature>
<dbReference type="SUPFAM" id="SSF54593">
    <property type="entry name" value="Glyoxalase/Bleomycin resistance protein/Dihydroxybiphenyl dioxygenase"/>
    <property type="match status" value="1"/>
</dbReference>
<organism evidence="2">
    <name type="scientific">hydrothermal vent metagenome</name>
    <dbReference type="NCBI Taxonomy" id="652676"/>
    <lineage>
        <taxon>unclassified sequences</taxon>
        <taxon>metagenomes</taxon>
        <taxon>ecological metagenomes</taxon>
    </lineage>
</organism>
<dbReference type="PROSITE" id="PS51819">
    <property type="entry name" value="VOC"/>
    <property type="match status" value="1"/>
</dbReference>
<accession>A0A3B0RJ94</accession>
<dbReference type="Gene3D" id="3.10.180.10">
    <property type="entry name" value="2,3-Dihydroxybiphenyl 1,2-Dioxygenase, domain 1"/>
    <property type="match status" value="1"/>
</dbReference>
<gene>
    <name evidence="2" type="ORF">MNBD_ALPHA06-2044</name>
</gene>
<proteinExistence type="predicted"/>
<dbReference type="EMBL" id="UOEE01000135">
    <property type="protein sequence ID" value="VAV91987.1"/>
    <property type="molecule type" value="Genomic_DNA"/>
</dbReference>
<evidence type="ECO:0000313" key="2">
    <source>
        <dbReference type="EMBL" id="VAV91987.1"/>
    </source>
</evidence>
<sequence length="130" mass="14420">MQLNQITMPASDIEMSLAWYLVLGFKLIVSSPDYKRLQAPAGEATLSLSCDDAPVTGPTPKIYLECASVTELDEQVTALQAKGVQFQSLPTDQNWLWREAWTADPSGNPVCLYFSGGNRLHPPWQVKNNH</sequence>
<dbReference type="InterPro" id="IPR004360">
    <property type="entry name" value="Glyas_Fos-R_dOase_dom"/>
</dbReference>
<name>A0A3B0RJ94_9ZZZZ</name>
<protein>
    <recommendedName>
        <fullName evidence="1">VOC domain-containing protein</fullName>
    </recommendedName>
</protein>